<dbReference type="Gene3D" id="1.25.40.80">
    <property type="match status" value="1"/>
</dbReference>
<evidence type="ECO:0000313" key="7">
    <source>
        <dbReference type="Proteomes" id="UP000005459"/>
    </source>
</evidence>
<keyword evidence="2 3" id="KW-0274">FAD</keyword>
<dbReference type="SUPFAM" id="SSF48173">
    <property type="entry name" value="Cryptochrome/photolyase FAD-binding domain"/>
    <property type="match status" value="1"/>
</dbReference>
<dbReference type="PATRIC" id="fig|768671.3.peg.4255"/>
<feature type="region of interest" description="Disordered" evidence="4">
    <location>
        <begin position="1"/>
        <end position="22"/>
    </location>
</feature>
<dbReference type="Proteomes" id="UP000005459">
    <property type="component" value="Unassembled WGS sequence"/>
</dbReference>
<dbReference type="EMBL" id="AFWV01000015">
    <property type="protein sequence ID" value="EGV16662.1"/>
    <property type="molecule type" value="Genomic_DNA"/>
</dbReference>
<dbReference type="GO" id="GO:0032922">
    <property type="term" value="P:circadian regulation of gene expression"/>
    <property type="evidence" value="ECO:0007669"/>
    <property type="project" value="TreeGrafter"/>
</dbReference>
<dbReference type="RefSeq" id="WP_007194904.1">
    <property type="nucleotide sequence ID" value="NZ_AFWV01000015.1"/>
</dbReference>
<dbReference type="Pfam" id="PF03441">
    <property type="entry name" value="FAD_binding_7"/>
    <property type="match status" value="1"/>
</dbReference>
<dbReference type="PANTHER" id="PTHR11455:SF18">
    <property type="entry name" value="SI:CH1073-390K14.1"/>
    <property type="match status" value="1"/>
</dbReference>
<evidence type="ECO:0000256" key="4">
    <source>
        <dbReference type="SAM" id="MobiDB-lite"/>
    </source>
</evidence>
<organism evidence="6 7">
    <name type="scientific">Thiocapsa marina 5811</name>
    <dbReference type="NCBI Taxonomy" id="768671"/>
    <lineage>
        <taxon>Bacteria</taxon>
        <taxon>Pseudomonadati</taxon>
        <taxon>Pseudomonadota</taxon>
        <taxon>Gammaproteobacteria</taxon>
        <taxon>Chromatiales</taxon>
        <taxon>Chromatiaceae</taxon>
        <taxon>Thiocapsa</taxon>
    </lineage>
</organism>
<keyword evidence="1 3" id="KW-0285">Flavoprotein</keyword>
<reference evidence="6 7" key="1">
    <citation type="submission" date="2011-06" db="EMBL/GenBank/DDBJ databases">
        <title>The draft genome of Thiocapsa marina 5811.</title>
        <authorList>
            <consortium name="US DOE Joint Genome Institute (JGI-PGF)"/>
            <person name="Lucas S."/>
            <person name="Han J."/>
            <person name="Cheng J.-F."/>
            <person name="Goodwin L."/>
            <person name="Pitluck S."/>
            <person name="Peters L."/>
            <person name="Land M.L."/>
            <person name="Hauser L."/>
            <person name="Vogl K."/>
            <person name="Liu Z."/>
            <person name="Imhoff J."/>
            <person name="Thiel V."/>
            <person name="Frigaard N.-U."/>
            <person name="Bryant D."/>
            <person name="Woyke T.J."/>
        </authorList>
    </citation>
    <scope>NUCLEOTIDE SEQUENCE [LARGE SCALE GENOMIC DNA]</scope>
    <source>
        <strain evidence="6 7">5811</strain>
    </source>
</reference>
<protein>
    <submittedName>
        <fullName evidence="6">DNA photolyase FAD-binding</fullName>
    </submittedName>
</protein>
<dbReference type="GO" id="GO:0003677">
    <property type="term" value="F:DNA binding"/>
    <property type="evidence" value="ECO:0007669"/>
    <property type="project" value="TreeGrafter"/>
</dbReference>
<dbReference type="PANTHER" id="PTHR11455">
    <property type="entry name" value="CRYPTOCHROME"/>
    <property type="match status" value="1"/>
</dbReference>
<keyword evidence="7" id="KW-1185">Reference proteome</keyword>
<evidence type="ECO:0000259" key="5">
    <source>
        <dbReference type="Pfam" id="PF03441"/>
    </source>
</evidence>
<dbReference type="OrthoDB" id="9772484at2"/>
<feature type="binding site" evidence="3">
    <location>
        <begin position="189"/>
        <end position="191"/>
    </location>
    <ligand>
        <name>FAD</name>
        <dbReference type="ChEBI" id="CHEBI:57692"/>
    </ligand>
</feature>
<evidence type="ECO:0000256" key="2">
    <source>
        <dbReference type="ARBA" id="ARBA00022827"/>
    </source>
</evidence>
<proteinExistence type="predicted"/>
<dbReference type="InterPro" id="IPR005101">
    <property type="entry name" value="Cryptochr/Photolyase_FAD-bd"/>
</dbReference>
<gene>
    <name evidence="6" type="ORF">ThimaDRAFT_4032</name>
</gene>
<dbReference type="InterPro" id="IPR002081">
    <property type="entry name" value="Cryptochrome/DNA_photolyase_1"/>
</dbReference>
<dbReference type="GO" id="GO:0003904">
    <property type="term" value="F:deoxyribodipyrimidine photo-lyase activity"/>
    <property type="evidence" value="ECO:0007669"/>
    <property type="project" value="TreeGrafter"/>
</dbReference>
<evidence type="ECO:0000256" key="1">
    <source>
        <dbReference type="ARBA" id="ARBA00022630"/>
    </source>
</evidence>
<dbReference type="GO" id="GO:0043153">
    <property type="term" value="P:entrainment of circadian clock by photoperiod"/>
    <property type="evidence" value="ECO:0007669"/>
    <property type="project" value="TreeGrafter"/>
</dbReference>
<dbReference type="AlphaFoldDB" id="F9UGH9"/>
<sequence>MRRPGTQEPDLPGDGVQAETPSRADGLARLASFVPHAAAYARERSRVVPPHDRVSRLSPYLRRRLILEREAIAAVWDVHPRDTVDKFVSEVLWRTYWKGWLELRPRVWDAYLEQRRRDRDGLAGTASTRYADAIAGRSGIACLDAWAHELIETGYLHNHARMWFASIWIFTLRLPWTLGAAFFLRHLLDGDPASNTLSWRWVAGLHTRGKHYLARAENIVRYTDGRFDPKGELDEQALPLNEPPLDLTPSPLPASIEVDTDLPSGLLLTPEDLSPEVSRLWKLRFRGVAGGWDEAVGDSLNLATAVVDFSRVAIADALSRAEMHLAVPSYVLDEGDWLAAAEEWALSLALRQVVTLETPVGRWRERLEQLDAQLARHGIALVRVRRIWDSSLWPGATRGFFPFNEHARRQGRLDGLTRIAPSQPG</sequence>
<name>F9UGH9_9GAMM</name>
<evidence type="ECO:0000313" key="6">
    <source>
        <dbReference type="EMBL" id="EGV16662.1"/>
    </source>
</evidence>
<evidence type="ECO:0000256" key="3">
    <source>
        <dbReference type="PIRSR" id="PIRSR602081-1"/>
    </source>
</evidence>
<accession>F9UGH9</accession>
<feature type="binding site" evidence="3">
    <location>
        <position position="87"/>
    </location>
    <ligand>
        <name>FAD</name>
        <dbReference type="ChEBI" id="CHEBI:57692"/>
    </ligand>
</feature>
<dbReference type="GO" id="GO:0005737">
    <property type="term" value="C:cytoplasm"/>
    <property type="evidence" value="ECO:0007669"/>
    <property type="project" value="TreeGrafter"/>
</dbReference>
<keyword evidence="6" id="KW-0456">Lyase</keyword>
<dbReference type="Gene3D" id="1.10.579.10">
    <property type="entry name" value="DNA Cyclobutane Dipyrimidine Photolyase, subunit A, domain 3"/>
    <property type="match status" value="1"/>
</dbReference>
<feature type="domain" description="Cryptochrome/DNA photolyase FAD-binding" evidence="5">
    <location>
        <begin position="87"/>
        <end position="233"/>
    </location>
</feature>
<dbReference type="GO" id="GO:0071949">
    <property type="term" value="F:FAD binding"/>
    <property type="evidence" value="ECO:0007669"/>
    <property type="project" value="TreeGrafter"/>
</dbReference>
<dbReference type="eggNOG" id="COG0415">
    <property type="taxonomic scope" value="Bacteria"/>
</dbReference>
<comment type="cofactor">
    <cofactor evidence="3">
        <name>FAD</name>
        <dbReference type="ChEBI" id="CHEBI:57692"/>
    </cofactor>
    <text evidence="3">Binds 1 FAD per subunit.</text>
</comment>
<dbReference type="InterPro" id="IPR036134">
    <property type="entry name" value="Crypto/Photolyase_FAD-like_sf"/>
</dbReference>
<dbReference type="STRING" id="768671.ThimaDRAFT_4032"/>